<dbReference type="Proteomes" id="UP000238176">
    <property type="component" value="Unassembled WGS sequence"/>
</dbReference>
<accession>A0A2T0UEU8</accession>
<evidence type="ECO:0000313" key="1">
    <source>
        <dbReference type="EMBL" id="PRY56466.1"/>
    </source>
</evidence>
<reference evidence="1 2" key="1">
    <citation type="submission" date="2018-03" db="EMBL/GenBank/DDBJ databases">
        <title>Genomic Encyclopedia of Type Strains, Phase III (KMG-III): the genomes of soil and plant-associated and newly described type strains.</title>
        <authorList>
            <person name="Whitman W."/>
        </authorList>
    </citation>
    <scope>NUCLEOTIDE SEQUENCE [LARGE SCALE GENOMIC DNA]</scope>
    <source>
        <strain evidence="1 2">CGMCC 4.7067</strain>
    </source>
</reference>
<organism evidence="1 2">
    <name type="scientific">Glycomyces artemisiae</name>
    <dbReference type="NCBI Taxonomy" id="1076443"/>
    <lineage>
        <taxon>Bacteria</taxon>
        <taxon>Bacillati</taxon>
        <taxon>Actinomycetota</taxon>
        <taxon>Actinomycetes</taxon>
        <taxon>Glycomycetales</taxon>
        <taxon>Glycomycetaceae</taxon>
        <taxon>Glycomyces</taxon>
    </lineage>
</organism>
<proteinExistence type="predicted"/>
<dbReference type="RefSeq" id="WP_106365892.1">
    <property type="nucleotide sequence ID" value="NZ_PVTJ01000009.1"/>
</dbReference>
<name>A0A2T0UEU8_9ACTN</name>
<evidence type="ECO:0000313" key="2">
    <source>
        <dbReference type="Proteomes" id="UP000238176"/>
    </source>
</evidence>
<keyword evidence="2" id="KW-1185">Reference proteome</keyword>
<protein>
    <submittedName>
        <fullName evidence="1">Uncharacterized protein</fullName>
    </submittedName>
</protein>
<gene>
    <name evidence="1" type="ORF">B0I28_109115</name>
</gene>
<dbReference type="AlphaFoldDB" id="A0A2T0UEU8"/>
<dbReference type="EMBL" id="PVTJ01000009">
    <property type="protein sequence ID" value="PRY56466.1"/>
    <property type="molecule type" value="Genomic_DNA"/>
</dbReference>
<comment type="caution">
    <text evidence="1">The sequence shown here is derived from an EMBL/GenBank/DDBJ whole genome shotgun (WGS) entry which is preliminary data.</text>
</comment>
<sequence>MSAEQPHSRFVFDLPARAALTALAAGETCRFDSGIVAERLADGGFTLSYERAGALAPVAHLNADLTMKIDGIIDRIGERKPLATGSLPDAVLASYLELAEEHWRIGELASILDIEEEAALLSEVVRARRLLAVVYAAIKRWNLTDEKIAEINLDSNLYERARKQTIYESYRACARTLLADLAAAGDLCPKCRKPLHDGRGGGIRLAAVERPCADCPPPAQEGA</sequence>